<proteinExistence type="predicted"/>
<keyword evidence="1" id="KW-0812">Transmembrane</keyword>
<dbReference type="PANTHER" id="PTHR30441:SF8">
    <property type="entry name" value="DUF748 DOMAIN-CONTAINING PROTEIN"/>
    <property type="match status" value="1"/>
</dbReference>
<feature type="transmembrane region" description="Helical" evidence="1">
    <location>
        <begin position="20"/>
        <end position="43"/>
    </location>
</feature>
<keyword evidence="1" id="KW-0472">Membrane</keyword>
<organism evidence="2 3">
    <name type="scientific">Thalassovita litoralis</name>
    <dbReference type="NCBI Taxonomy" id="1010611"/>
    <lineage>
        <taxon>Bacteria</taxon>
        <taxon>Pseudomonadati</taxon>
        <taxon>Pseudomonadota</taxon>
        <taxon>Alphaproteobacteria</taxon>
        <taxon>Rhodobacterales</taxon>
        <taxon>Roseobacteraceae</taxon>
        <taxon>Thalassovita</taxon>
    </lineage>
</organism>
<dbReference type="GO" id="GO:0005886">
    <property type="term" value="C:plasma membrane"/>
    <property type="evidence" value="ECO:0007669"/>
    <property type="project" value="TreeGrafter"/>
</dbReference>
<dbReference type="OrthoDB" id="7161641at2"/>
<gene>
    <name evidence="2" type="ORF">SAMN06265173_1199</name>
</gene>
<protein>
    <submittedName>
        <fullName evidence="2">AsmA-like C-terminal region</fullName>
    </submittedName>
</protein>
<dbReference type="PANTHER" id="PTHR30441">
    <property type="entry name" value="DUF748 DOMAIN-CONTAINING PROTEIN"/>
    <property type="match status" value="1"/>
</dbReference>
<dbReference type="Proteomes" id="UP000316030">
    <property type="component" value="Unassembled WGS sequence"/>
</dbReference>
<sequence length="1098" mass="116398">MSDAKGNHDHGGHPRRHFRWLWWSLIVVGCLLAAGGGTLYSYVGRPIKAPDWLHDRIEQRLTRVLPGADIDFGDISLLIPRTGRPRILLRDAEITTDDGRPVMSLANLEVRVAFRPLLKGQVLLSKLRLSGATVNVRRRKDGSFDLSFGQLPEAQKAASVADMIAGLDGLLQTPELSALTGVQADGLVLAYEDARAGRAWTVDGARFDMTRTGDALAIRGDLALLGGYDYATTVEMRFDSRIGDIAAQLGMNFEDMDARDIASQVAALAWVNALRAPISGALRVGLDDQGKLGPLSGTLQIGAGALQPTDRTSPVPFDSARSYFTYDPASQLLRFDELSVESAWVSGRAEGKAILKGMDTGWPSELQGQFTLTGLAANPNDIYPQPVTLDQAQMTFRLGLAPFDFTLGQASLTKDGHVVVLDGRLLAEPEGWNLAVNGQVAELNRDTVLGFWPETLKEKTRTWVTENIHALTLSNAQLAFRVRPGVEPQLYLGSEFRDGDIRYLKHMPEVTGAAGRAELMNNRFVVTAAKGTVLAPQGGPVDVTGTSLIIDDVRIKGPPAVVQLAAEGTITAALSLLDREPLRVMTKANRPVTLAEGRARAAGPIHVRLKKGIPASSVRYDIHADLTGVRSSKLIPDRVFAAQRLSAHATNERLIIQGKGRVGQVPFEGVWAMPIEGNVAGVSRAEGQAVLSQAFLDEFSIGLPSGTVSGEGTAKFTLDLAKDKPAEFAGSSDLKGLGLSIPQLGWSLPRNSGGKLEVRGRLGPVPAVDRIELSAPGLKAEGAITVAEDGGLGRAVFSQVQAGGWLDAPVVLTGRGKGAAPAVQVTGGTLDLRRSDLGGGGTSGGGGASFPLSVALDRLQITDTLALTGFQGKFTSSRGMNGQFTGLVNGQARVTGEMTPDGSRSRFVIRSSDAGAVASAAGLLSKASKGDLQLVLTPVGADSYDGRLKIANTWLKDAPAMAALLNAASIIGLLEQMSGGGILFSEVDAKFRLTPAQVVVTKSSAVGVSIGISMDGIYDLASKRMDFQGVFSPIYAVNAIGSVLTRKGEGLIGFNFTMRGSSDNPRVSVNPLSLFTPGMFREIFRRPAPKLTPPKESQ</sequence>
<evidence type="ECO:0000256" key="1">
    <source>
        <dbReference type="SAM" id="Phobius"/>
    </source>
</evidence>
<keyword evidence="1" id="KW-1133">Transmembrane helix</keyword>
<dbReference type="GO" id="GO:0090313">
    <property type="term" value="P:regulation of protein targeting to membrane"/>
    <property type="evidence" value="ECO:0007669"/>
    <property type="project" value="TreeGrafter"/>
</dbReference>
<accession>A0A521EUR2</accession>
<evidence type="ECO:0000313" key="2">
    <source>
        <dbReference type="EMBL" id="SMO86850.1"/>
    </source>
</evidence>
<reference evidence="2 3" key="1">
    <citation type="submission" date="2017-05" db="EMBL/GenBank/DDBJ databases">
        <authorList>
            <person name="Varghese N."/>
            <person name="Submissions S."/>
        </authorList>
    </citation>
    <scope>NUCLEOTIDE SEQUENCE [LARGE SCALE GENOMIC DNA]</scope>
    <source>
        <strain evidence="2 3">DSM 29506</strain>
    </source>
</reference>
<dbReference type="AlphaFoldDB" id="A0A521EUR2"/>
<dbReference type="RefSeq" id="WP_142494006.1">
    <property type="nucleotide sequence ID" value="NZ_FXTO01000019.1"/>
</dbReference>
<dbReference type="InterPro" id="IPR052894">
    <property type="entry name" value="AsmA-related"/>
</dbReference>
<dbReference type="EMBL" id="FXTO01000019">
    <property type="protein sequence ID" value="SMO86850.1"/>
    <property type="molecule type" value="Genomic_DNA"/>
</dbReference>
<keyword evidence="3" id="KW-1185">Reference proteome</keyword>
<evidence type="ECO:0000313" key="3">
    <source>
        <dbReference type="Proteomes" id="UP000316030"/>
    </source>
</evidence>
<name>A0A521EUR2_9RHOB</name>
<dbReference type="PROSITE" id="PS51257">
    <property type="entry name" value="PROKAR_LIPOPROTEIN"/>
    <property type="match status" value="1"/>
</dbReference>